<evidence type="ECO:0000313" key="2">
    <source>
        <dbReference type="Proteomes" id="UP000321720"/>
    </source>
</evidence>
<accession>A0A511JCZ9</accession>
<sequence length="63" mass="7620">MQSEQFVRDYQFPEQSLRNYRLVSQALELRLAREEARSRYPSSAVRVVHHTSHLRLPHRRRSS</sequence>
<protein>
    <submittedName>
        <fullName evidence="1">Uncharacterized protein</fullName>
    </submittedName>
</protein>
<name>A0A511JCZ9_9CELL</name>
<dbReference type="EMBL" id="BJWG01000012">
    <property type="protein sequence ID" value="GEL95852.1"/>
    <property type="molecule type" value="Genomic_DNA"/>
</dbReference>
<organism evidence="1 2">
    <name type="scientific">Cellulomonas composti</name>
    <dbReference type="NCBI Taxonomy" id="266130"/>
    <lineage>
        <taxon>Bacteria</taxon>
        <taxon>Bacillati</taxon>
        <taxon>Actinomycetota</taxon>
        <taxon>Actinomycetes</taxon>
        <taxon>Micrococcales</taxon>
        <taxon>Cellulomonadaceae</taxon>
        <taxon>Cellulomonas</taxon>
    </lineage>
</organism>
<reference evidence="1 2" key="1">
    <citation type="submission" date="2019-07" db="EMBL/GenBank/DDBJ databases">
        <title>Whole genome shotgun sequence of Cellulomonas composti NBRC 100758.</title>
        <authorList>
            <person name="Hosoyama A."/>
            <person name="Uohara A."/>
            <person name="Ohji S."/>
            <person name="Ichikawa N."/>
        </authorList>
    </citation>
    <scope>NUCLEOTIDE SEQUENCE [LARGE SCALE GENOMIC DNA]</scope>
    <source>
        <strain evidence="1 2">NBRC 100758</strain>
    </source>
</reference>
<dbReference type="AlphaFoldDB" id="A0A511JCZ9"/>
<keyword evidence="2" id="KW-1185">Reference proteome</keyword>
<comment type="caution">
    <text evidence="1">The sequence shown here is derived from an EMBL/GenBank/DDBJ whole genome shotgun (WGS) entry which is preliminary data.</text>
</comment>
<dbReference type="RefSeq" id="WP_146843489.1">
    <property type="nucleotide sequence ID" value="NZ_BJWG01000012.1"/>
</dbReference>
<proteinExistence type="predicted"/>
<gene>
    <name evidence="1" type="ORF">CCO02nite_25100</name>
</gene>
<evidence type="ECO:0000313" key="1">
    <source>
        <dbReference type="EMBL" id="GEL95852.1"/>
    </source>
</evidence>
<dbReference type="Proteomes" id="UP000321720">
    <property type="component" value="Unassembled WGS sequence"/>
</dbReference>